<dbReference type="Pfam" id="PF20455">
    <property type="entry name" value="DUF6708"/>
    <property type="match status" value="1"/>
</dbReference>
<feature type="region of interest" description="Disordered" evidence="1">
    <location>
        <begin position="290"/>
        <end position="324"/>
    </location>
</feature>
<comment type="caution">
    <text evidence="4">The sequence shown here is derived from an EMBL/GenBank/DDBJ whole genome shotgun (WGS) entry which is preliminary data.</text>
</comment>
<evidence type="ECO:0000256" key="2">
    <source>
        <dbReference type="SAM" id="Phobius"/>
    </source>
</evidence>
<feature type="domain" description="DUF6708" evidence="3">
    <location>
        <begin position="79"/>
        <end position="260"/>
    </location>
</feature>
<accession>A0A7W9X220</accession>
<reference evidence="4 5" key="1">
    <citation type="submission" date="2020-08" db="EMBL/GenBank/DDBJ databases">
        <title>The Agave Microbiome: Exploring the role of microbial communities in plant adaptations to desert environments.</title>
        <authorList>
            <person name="Partida-Martinez L.P."/>
        </authorList>
    </citation>
    <scope>NUCLEOTIDE SEQUENCE [LARGE SCALE GENOMIC DNA]</scope>
    <source>
        <strain evidence="4 5">AT3.2</strain>
    </source>
</reference>
<feature type="compositionally biased region" description="Polar residues" evidence="1">
    <location>
        <begin position="302"/>
        <end position="316"/>
    </location>
</feature>
<protein>
    <recommendedName>
        <fullName evidence="3">DUF6708 domain-containing protein</fullName>
    </recommendedName>
</protein>
<keyword evidence="2" id="KW-0812">Transmembrane</keyword>
<feature type="transmembrane region" description="Helical" evidence="2">
    <location>
        <begin position="60"/>
        <end position="82"/>
    </location>
</feature>
<feature type="transmembrane region" description="Helical" evidence="2">
    <location>
        <begin position="218"/>
        <end position="240"/>
    </location>
</feature>
<evidence type="ECO:0000313" key="5">
    <source>
        <dbReference type="Proteomes" id="UP000540787"/>
    </source>
</evidence>
<evidence type="ECO:0000256" key="1">
    <source>
        <dbReference type="SAM" id="MobiDB-lite"/>
    </source>
</evidence>
<dbReference type="EMBL" id="JACHBX010000003">
    <property type="protein sequence ID" value="MBB6135077.1"/>
    <property type="molecule type" value="Genomic_DNA"/>
</dbReference>
<evidence type="ECO:0000313" key="4">
    <source>
        <dbReference type="EMBL" id="MBB6135077.1"/>
    </source>
</evidence>
<name>A0A7W9X220_9BURK</name>
<dbReference type="AlphaFoldDB" id="A0A7W9X220"/>
<keyword evidence="2" id="KW-1133">Transmembrane helix</keyword>
<keyword evidence="2" id="KW-0472">Membrane</keyword>
<evidence type="ECO:0000259" key="3">
    <source>
        <dbReference type="Pfam" id="PF20455"/>
    </source>
</evidence>
<dbReference type="Proteomes" id="UP000540787">
    <property type="component" value="Unassembled WGS sequence"/>
</dbReference>
<sequence>MSVIELNSAYFESVDKWYESKGTITAVSLTIIAMFTAAFAGLLHVALTRENSSGISSKDSGILIFAAIIFLPILASATWLLFKDSFSFTHYPLRFDRKNRMVYVFRKDGSALSIPWVKVIFTLSQVDQGYKFFNILGHAMADDGVTIKESFSLSVSSTGDTDGLAVLISHWEFVRRYMEDGPDAVIGQVKFCLPIKMQRESAWFGAQRLMIRTAGAPVMFPVLVFNLAFSALIIPFRWIAMRTSKVPHWPAEIEAKSMMADGDPYAITGAGNGDRISLFPAAADAMGVRFTGPPGNPLTPGASPSSADSPQRQNVPSARPTLKK</sequence>
<gene>
    <name evidence="4" type="ORF">HD842_003235</name>
</gene>
<proteinExistence type="predicted"/>
<feature type="transmembrane region" description="Helical" evidence="2">
    <location>
        <begin position="24"/>
        <end position="48"/>
    </location>
</feature>
<keyword evidence="5" id="KW-1185">Reference proteome</keyword>
<dbReference type="InterPro" id="IPR046554">
    <property type="entry name" value="DUF6708"/>
</dbReference>
<organism evidence="4 5">
    <name type="scientific">Massilia aurea</name>
    <dbReference type="NCBI Taxonomy" id="373040"/>
    <lineage>
        <taxon>Bacteria</taxon>
        <taxon>Pseudomonadati</taxon>
        <taxon>Pseudomonadota</taxon>
        <taxon>Betaproteobacteria</taxon>
        <taxon>Burkholderiales</taxon>
        <taxon>Oxalobacteraceae</taxon>
        <taxon>Telluria group</taxon>
        <taxon>Massilia</taxon>
    </lineage>
</organism>
<dbReference type="RefSeq" id="WP_183555726.1">
    <property type="nucleotide sequence ID" value="NZ_JACHBX010000003.1"/>
</dbReference>